<reference evidence="1 2" key="1">
    <citation type="submission" date="2019-01" db="EMBL/GenBank/DDBJ databases">
        <title>Florfenicol resistance in Enterobacteriaceae and whole-genome sequence analysis of florfenicol-resistant Leclercia adecarboxylata strain R25.</title>
        <authorList>
            <person name="Bao Q."/>
            <person name="Ying Y."/>
        </authorList>
    </citation>
    <scope>NUCLEOTIDE SEQUENCE [LARGE SCALE GENOMIC DNA]</scope>
    <source>
        <strain evidence="1 2">R25</strain>
    </source>
</reference>
<accession>A0AAP9D9R8</accession>
<protein>
    <submittedName>
        <fullName evidence="1">Uncharacterized protein</fullName>
    </submittedName>
</protein>
<proteinExistence type="predicted"/>
<evidence type="ECO:0000313" key="2">
    <source>
        <dbReference type="Proteomes" id="UP000317812"/>
    </source>
</evidence>
<organism evidence="1 2">
    <name type="scientific">Leclercia adecarboxylata</name>
    <dbReference type="NCBI Taxonomy" id="83655"/>
    <lineage>
        <taxon>Bacteria</taxon>
        <taxon>Pseudomonadati</taxon>
        <taxon>Pseudomonadota</taxon>
        <taxon>Gammaproteobacteria</taxon>
        <taxon>Enterobacterales</taxon>
        <taxon>Enterobacteriaceae</taxon>
        <taxon>Leclercia</taxon>
    </lineage>
</organism>
<dbReference type="Proteomes" id="UP000317812">
    <property type="component" value="Chromosome"/>
</dbReference>
<dbReference type="AlphaFoldDB" id="A0AAP9D9R8"/>
<sequence>MLCDFPTERIELCRLIVDLVRVIAKQDRANLDVLRLMTNRDGNNTTPGTNERQAALFEALWGEKVSTKNESEKYDVIQSIMNGWPLELSFQVGCEIIRHWAKLEYAQRSKKNKNESMRILEIKIICEWNAHPNRWATIADFIRYIERLDWEDTPTESKIRSTIKNHLNQ</sequence>
<dbReference type="EMBL" id="CP035382">
    <property type="protein sequence ID" value="QDK17372.1"/>
    <property type="molecule type" value="Genomic_DNA"/>
</dbReference>
<name>A0AAP9D9R8_9ENTR</name>
<dbReference type="RefSeq" id="WP_142486596.1">
    <property type="nucleotide sequence ID" value="NZ_CP035382.1"/>
</dbReference>
<gene>
    <name evidence="1" type="ORF">ES815_03215</name>
</gene>
<evidence type="ECO:0000313" key="1">
    <source>
        <dbReference type="EMBL" id="QDK17372.1"/>
    </source>
</evidence>